<feature type="transmembrane region" description="Helical" evidence="2">
    <location>
        <begin position="59"/>
        <end position="84"/>
    </location>
</feature>
<keyword evidence="3" id="KW-0150">Chloroplast</keyword>
<dbReference type="PANTHER" id="PTHR33787:SF4">
    <property type="entry name" value="YCF20-LIKE PROTEIN"/>
    <property type="match status" value="1"/>
</dbReference>
<gene>
    <name evidence="3" type="primary">ycf20</name>
</gene>
<name>A0A1W6EGC8_SARMC</name>
<dbReference type="GeneID" id="32884081"/>
<protein>
    <submittedName>
        <fullName evidence="3">Hypothetical chloroplast RF20</fullName>
    </submittedName>
</protein>
<reference evidence="3" key="1">
    <citation type="journal article" date="2017" name="Sci. Rep.">
        <title>Divergent copies of the large inverted repeat in the chloroplast genomes of ulvophycean green algae.</title>
        <authorList>
            <person name="Turmel M."/>
            <person name="Otis C."/>
            <person name="Lemieux C."/>
        </authorList>
    </citation>
    <scope>NUCLEOTIDE SEQUENCE</scope>
</reference>
<proteinExistence type="inferred from homology"/>
<keyword evidence="2" id="KW-0472">Membrane</keyword>
<dbReference type="RefSeq" id="YP_009367474.1">
    <property type="nucleotide sequence ID" value="NC_034709.1"/>
</dbReference>
<dbReference type="Pfam" id="PF04483">
    <property type="entry name" value="DUF565"/>
    <property type="match status" value="1"/>
</dbReference>
<evidence type="ECO:0000313" key="3">
    <source>
        <dbReference type="EMBL" id="ARK14445.1"/>
    </source>
</evidence>
<keyword evidence="2" id="KW-0812">Transmembrane</keyword>
<keyword evidence="2" id="KW-1133">Transmembrane helix</keyword>
<evidence type="ECO:0000256" key="2">
    <source>
        <dbReference type="SAM" id="Phobius"/>
    </source>
</evidence>
<dbReference type="PANTHER" id="PTHR33787">
    <property type="match status" value="1"/>
</dbReference>
<evidence type="ECO:0000256" key="1">
    <source>
        <dbReference type="ARBA" id="ARBA00009846"/>
    </source>
</evidence>
<feature type="transmembrane region" description="Helical" evidence="2">
    <location>
        <begin position="90"/>
        <end position="110"/>
    </location>
</feature>
<accession>A0A1W6EGC8</accession>
<dbReference type="AlphaFoldDB" id="A0A1W6EGC8"/>
<dbReference type="InterPro" id="IPR007572">
    <property type="entry name" value="Uncharacterised_Ycf20"/>
</dbReference>
<keyword evidence="3" id="KW-0934">Plastid</keyword>
<organism evidence="3">
    <name type="scientific">Sarcinofilum mucosum</name>
    <name type="common">Green alga</name>
    <name type="synonym">Pseudoschizomeris mucosa</name>
    <dbReference type="NCBI Taxonomy" id="141643"/>
    <lineage>
        <taxon>Eukaryota</taxon>
        <taxon>Viridiplantae</taxon>
        <taxon>Chlorophyta</taxon>
        <taxon>core chlorophytes</taxon>
        <taxon>Ulvophyceae</taxon>
        <taxon>OUU clade</taxon>
        <taxon>Ulotrichales</taxon>
        <taxon>Sarcinofilaceae</taxon>
        <taxon>Sarcinofilum</taxon>
    </lineage>
</organism>
<comment type="similarity">
    <text evidence="1">Belongs to the ycf20 family.</text>
</comment>
<dbReference type="EMBL" id="KY407656">
    <property type="protein sequence ID" value="ARK14445.1"/>
    <property type="molecule type" value="Genomic_DNA"/>
</dbReference>
<geneLocation type="chloroplast" evidence="3"/>
<sequence>MSFGAIDSIFILKPSNVRNDGHKKLRKIFDTMNSNTKFFRQLNKLSFQIKKKSWIFQNLLIFSLFFLFLGFVFGNLFGTFLNFFRGFLNWDGLIIGSTILIIEFINYLNYKKQFKKPFQMHPLENNAAFEFRRDSKWKIQGTSGFSFQNRFRFIKIMNFFKTGLLLGFFIDAFKVGS</sequence>